<accession>A0ABW4YR03</accession>
<evidence type="ECO:0000313" key="2">
    <source>
        <dbReference type="EMBL" id="MFD2117973.1"/>
    </source>
</evidence>
<name>A0ABW4YR03_9BACL</name>
<dbReference type="InterPro" id="IPR000182">
    <property type="entry name" value="GNAT_dom"/>
</dbReference>
<dbReference type="Proteomes" id="UP001597362">
    <property type="component" value="Unassembled WGS sequence"/>
</dbReference>
<dbReference type="SUPFAM" id="SSF55729">
    <property type="entry name" value="Acyl-CoA N-acyltransferases (Nat)"/>
    <property type="match status" value="1"/>
</dbReference>
<evidence type="ECO:0000313" key="3">
    <source>
        <dbReference type="Proteomes" id="UP001597362"/>
    </source>
</evidence>
<organism evidence="2 3">
    <name type="scientific">Paenibacillus yanchengensis</name>
    <dbReference type="NCBI Taxonomy" id="2035833"/>
    <lineage>
        <taxon>Bacteria</taxon>
        <taxon>Bacillati</taxon>
        <taxon>Bacillota</taxon>
        <taxon>Bacilli</taxon>
        <taxon>Bacillales</taxon>
        <taxon>Paenibacillaceae</taxon>
        <taxon>Paenibacillus</taxon>
    </lineage>
</organism>
<comment type="caution">
    <text evidence="2">The sequence shown here is derived from an EMBL/GenBank/DDBJ whole genome shotgun (WGS) entry which is preliminary data.</text>
</comment>
<feature type="domain" description="N-acetyltransferase" evidence="1">
    <location>
        <begin position="1"/>
        <end position="135"/>
    </location>
</feature>
<reference evidence="3" key="1">
    <citation type="journal article" date="2019" name="Int. J. Syst. Evol. Microbiol.">
        <title>The Global Catalogue of Microorganisms (GCM) 10K type strain sequencing project: providing services to taxonomists for standard genome sequencing and annotation.</title>
        <authorList>
            <consortium name="The Broad Institute Genomics Platform"/>
            <consortium name="The Broad Institute Genome Sequencing Center for Infectious Disease"/>
            <person name="Wu L."/>
            <person name="Ma J."/>
        </authorList>
    </citation>
    <scope>NUCLEOTIDE SEQUENCE [LARGE SCALE GENOMIC DNA]</scope>
    <source>
        <strain evidence="3">GH52</strain>
    </source>
</reference>
<sequence>MKYTGDKSFASIIEAKEFLKAYDQYEKYNVGRLAVINKTENRFIGWCGLKYSQNVNEYDIGFRFFRKYWNKGYATETSKACIDFGFRKLGLNKIIGRAMKENIASIKVLEKIGLIYMKDFDFDRHSGVIYEITKNKYEQTIANR</sequence>
<dbReference type="InterPro" id="IPR051531">
    <property type="entry name" value="N-acetyltransferase"/>
</dbReference>
<proteinExistence type="predicted"/>
<dbReference type="RefSeq" id="WP_377775438.1">
    <property type="nucleotide sequence ID" value="NZ_JBHUHO010000049.1"/>
</dbReference>
<evidence type="ECO:0000259" key="1">
    <source>
        <dbReference type="PROSITE" id="PS51186"/>
    </source>
</evidence>
<dbReference type="EC" id="2.3.-.-" evidence="2"/>
<keyword evidence="2" id="KW-0808">Transferase</keyword>
<dbReference type="PANTHER" id="PTHR43792">
    <property type="entry name" value="GNAT FAMILY, PUTATIVE (AFU_ORTHOLOGUE AFUA_3G00765)-RELATED-RELATED"/>
    <property type="match status" value="1"/>
</dbReference>
<dbReference type="EMBL" id="JBHUHO010000049">
    <property type="protein sequence ID" value="MFD2117973.1"/>
    <property type="molecule type" value="Genomic_DNA"/>
</dbReference>
<dbReference type="Pfam" id="PF13302">
    <property type="entry name" value="Acetyltransf_3"/>
    <property type="match status" value="1"/>
</dbReference>
<dbReference type="InterPro" id="IPR016181">
    <property type="entry name" value="Acyl_CoA_acyltransferase"/>
</dbReference>
<keyword evidence="3" id="KW-1185">Reference proteome</keyword>
<gene>
    <name evidence="2" type="ORF">ACFSJH_19850</name>
</gene>
<dbReference type="PROSITE" id="PS51186">
    <property type="entry name" value="GNAT"/>
    <property type="match status" value="1"/>
</dbReference>
<dbReference type="GO" id="GO:0016746">
    <property type="term" value="F:acyltransferase activity"/>
    <property type="evidence" value="ECO:0007669"/>
    <property type="project" value="UniProtKB-KW"/>
</dbReference>
<dbReference type="PANTHER" id="PTHR43792:SF16">
    <property type="entry name" value="N-ACETYLTRANSFERASE DOMAIN-CONTAINING PROTEIN"/>
    <property type="match status" value="1"/>
</dbReference>
<protein>
    <submittedName>
        <fullName evidence="2">GNAT family N-acetyltransferase</fullName>
        <ecNumber evidence="2">2.3.-.-</ecNumber>
    </submittedName>
</protein>
<keyword evidence="2" id="KW-0012">Acyltransferase</keyword>
<dbReference type="Gene3D" id="3.40.630.30">
    <property type="match status" value="1"/>
</dbReference>